<dbReference type="Proteomes" id="UP001438953">
    <property type="component" value="Unassembled WGS sequence"/>
</dbReference>
<keyword evidence="2" id="KW-1185">Reference proteome</keyword>
<evidence type="ECO:0000313" key="2">
    <source>
        <dbReference type="Proteomes" id="UP001438953"/>
    </source>
</evidence>
<comment type="caution">
    <text evidence="1">The sequence shown here is derived from an EMBL/GenBank/DDBJ whole genome shotgun (WGS) entry which is preliminary data.</text>
</comment>
<name>A0ABV1SE43_9RHOB</name>
<dbReference type="EMBL" id="JAYWLC010000003">
    <property type="protein sequence ID" value="MER5171169.1"/>
    <property type="molecule type" value="Genomic_DNA"/>
</dbReference>
<accession>A0ABV1SE43</accession>
<sequence>MELSSNDMDQAFHDLGNALQKVKSASSIAHRSPENAMQCFDVIDEAVEQIETQLKSLRDSLHSSR</sequence>
<gene>
    <name evidence="1" type="ORF">VSX56_05205</name>
</gene>
<protein>
    <submittedName>
        <fullName evidence="1">Uncharacterized protein</fullName>
    </submittedName>
</protein>
<dbReference type="RefSeq" id="WP_339114575.1">
    <property type="nucleotide sequence ID" value="NZ_JAYWLC010000003.1"/>
</dbReference>
<reference evidence="1 2" key="1">
    <citation type="submission" date="2024-06" db="EMBL/GenBank/DDBJ databases">
        <title>Thioclava kandeliae sp. nov. from a rhizosphere soil sample of Kandelia candel in a mangrove.</title>
        <authorList>
            <person name="Mu T."/>
        </authorList>
    </citation>
    <scope>NUCLEOTIDE SEQUENCE [LARGE SCALE GENOMIC DNA]</scope>
    <source>
        <strain evidence="1 2">CPCC 100088</strain>
    </source>
</reference>
<proteinExistence type="predicted"/>
<organism evidence="1 2">
    <name type="scientific">Thioclava kandeliae</name>
    <dbReference type="NCBI Taxonomy" id="3070818"/>
    <lineage>
        <taxon>Bacteria</taxon>
        <taxon>Pseudomonadati</taxon>
        <taxon>Pseudomonadota</taxon>
        <taxon>Alphaproteobacteria</taxon>
        <taxon>Rhodobacterales</taxon>
        <taxon>Paracoccaceae</taxon>
        <taxon>Thioclava</taxon>
    </lineage>
</organism>
<evidence type="ECO:0000313" key="1">
    <source>
        <dbReference type="EMBL" id="MER5171169.1"/>
    </source>
</evidence>